<dbReference type="EMBL" id="UINC01203947">
    <property type="protein sequence ID" value="SVE24438.1"/>
    <property type="molecule type" value="Genomic_DNA"/>
</dbReference>
<accession>A0A383BYI1</accession>
<protein>
    <submittedName>
        <fullName evidence="1">Uncharacterized protein</fullName>
    </submittedName>
</protein>
<gene>
    <name evidence="1" type="ORF">METZ01_LOCUS477292</name>
</gene>
<reference evidence="1" key="1">
    <citation type="submission" date="2018-05" db="EMBL/GenBank/DDBJ databases">
        <authorList>
            <person name="Lanie J.A."/>
            <person name="Ng W.-L."/>
            <person name="Kazmierczak K.M."/>
            <person name="Andrzejewski T.M."/>
            <person name="Davidsen T.M."/>
            <person name="Wayne K.J."/>
            <person name="Tettelin H."/>
            <person name="Glass J.I."/>
            <person name="Rusch D."/>
            <person name="Podicherti R."/>
            <person name="Tsui H.-C.T."/>
            <person name="Winkler M.E."/>
        </authorList>
    </citation>
    <scope>NUCLEOTIDE SEQUENCE</scope>
</reference>
<proteinExistence type="predicted"/>
<evidence type="ECO:0000313" key="1">
    <source>
        <dbReference type="EMBL" id="SVE24438.1"/>
    </source>
</evidence>
<sequence length="139" mass="15535">MITDTYTRNMCVCETLQSEIVMDTNTQLLHTIVAKLENLDTRLCAIEAQGERHEFVQPKAKAKAVKAVKTAKTAPKVQSEASKAHHAMKAKLKAKPKEVQKAFTGCWMALRQDAGYGLKGNIPMPVYFELQMQAWNEVA</sequence>
<name>A0A383BYI1_9ZZZZ</name>
<dbReference type="AlphaFoldDB" id="A0A383BYI1"/>
<organism evidence="1">
    <name type="scientific">marine metagenome</name>
    <dbReference type="NCBI Taxonomy" id="408172"/>
    <lineage>
        <taxon>unclassified sequences</taxon>
        <taxon>metagenomes</taxon>
        <taxon>ecological metagenomes</taxon>
    </lineage>
</organism>